<dbReference type="EMBL" id="MT774391">
    <property type="protein sequence ID" value="QOR59637.1"/>
    <property type="molecule type" value="Genomic_DNA"/>
</dbReference>
<accession>A0A7M1RYZ8</accession>
<keyword evidence="3" id="KW-0472">Membrane</keyword>
<protein>
    <submittedName>
        <fullName evidence="3">Putative transmembrane protein</fullName>
    </submittedName>
</protein>
<feature type="region of interest" description="Disordered" evidence="1">
    <location>
        <begin position="865"/>
        <end position="895"/>
    </location>
</feature>
<dbReference type="RefSeq" id="YP_010111795.1">
    <property type="nucleotide sequence ID" value="NC_055884.1"/>
</dbReference>
<evidence type="ECO:0000313" key="3">
    <source>
        <dbReference type="EMBL" id="QOR59637.1"/>
    </source>
</evidence>
<dbReference type="Proteomes" id="UP000594161">
    <property type="component" value="Segment"/>
</dbReference>
<dbReference type="KEGG" id="vg:65130244"/>
<keyword evidence="4" id="KW-1185">Reference proteome</keyword>
<sequence>MANKRIIRRKNRPLNIFADGGPVGSLASLANTTDLSKITTLGQGGASGSVGMQSVGTSASGGGGFNMGSIGGIGSSVGTIVNAGLSNAQIADTSAQEEGIKAQKNMVVGASSNDELMSEWGSWNKSKDDYTWKDVRGRSTGQRITNTIGAAGQGAAAGASVGGPIGAIVGGVVGLGSSLAGWFTGNRKAKKKAKKLNQQAKEANERAMSSFELRADNIDKQNDFNLLANYSAFGGVLGGGAIDYELATKALNNKQLDAMSKFRMPSMPNSFEVSEFGVDYFAKGGNLSRDKDYGSKKKPYPMVPADDFAGPHRSYPIPTKANARDALRLAGLHGDSSVRAKVLAKYPSLRKKAFGGELFNTNSIIGGSLGSNIQNAIVPAQEQTLTVSPMNTFKDGGGIHIKKANRGKFTKYCGGKVTSACIAKGKRSSSPAVRKRATFAANARKWHADGGYMGYSYDENYAPIGTLYTGAYDSLTTHPDALTNGGVFSDGVTVVGEGGSHEENPLTGVPMGVAPDGQPNLVEEGEVIFNDYVFSNRLHPSEELLKSVNLPSKYKDNTFASIAEKINKEPKERPYDPIARRGLLANMSKLMQAQEEVKAIKEAKTEGRQFAYGGDTDWDPTLLDDSPFTWEDYVAAQGGTDTEPNDTQPSSTRKGIGLDALRYAPALGAGVGVISDLFGWTNKPDYSNADMIVDAVSGLPTIEAEPIGNYLSYNPFDRDFYINKLNQQSSATRRALQNTSGGNRLNAQAGILAADYNYGQSIGDLARQAEEYNLAQRERVESFNRGTNQYNSESALRAAGMNQQNREMKLRAIMQAAGMREEAGARSSAAKSANLTNFSDSLGDIGREEFSRNMIESKPALGYTIDRSGKVRYKKPKSGTKSKKKSKGGYLTYGK</sequence>
<reference evidence="3 4" key="1">
    <citation type="submission" date="2020-07" db="EMBL/GenBank/DDBJ databases">
        <title>Taxonomic proposal: Crassvirales, a new order of highly abundant and diverse bacterial viruses.</title>
        <authorList>
            <person name="Shkoporov A.N."/>
            <person name="Stockdale S.R."/>
            <person name="Guerin E."/>
            <person name="Ross R.P."/>
            <person name="Hill C."/>
        </authorList>
    </citation>
    <scope>NUCLEOTIDE SEQUENCE [LARGE SCALE GENOMIC DNA]</scope>
</reference>
<feature type="compositionally biased region" description="Basic residues" evidence="1">
    <location>
        <begin position="870"/>
        <end position="887"/>
    </location>
</feature>
<name>A0A7M1RYZ8_9CAUD</name>
<evidence type="ECO:0000313" key="4">
    <source>
        <dbReference type="Proteomes" id="UP000594161"/>
    </source>
</evidence>
<keyword evidence="3" id="KW-0812">Transmembrane</keyword>
<proteinExistence type="predicted"/>
<evidence type="ECO:0000256" key="1">
    <source>
        <dbReference type="SAM" id="MobiDB-lite"/>
    </source>
</evidence>
<evidence type="ECO:0000259" key="2">
    <source>
        <dbReference type="Pfam" id="PF25725"/>
    </source>
</evidence>
<dbReference type="InterPro" id="IPR058049">
    <property type="entry name" value="crAss_CARG1"/>
</dbReference>
<feature type="domain" description="Cargo protein 1 compact" evidence="2">
    <location>
        <begin position="483"/>
        <end position="610"/>
    </location>
</feature>
<dbReference type="GeneID" id="65130244"/>
<dbReference type="Pfam" id="PF25725">
    <property type="entry name" value="crAss_CARG1"/>
    <property type="match status" value="1"/>
</dbReference>
<organism evidence="3 4">
    <name type="scientific">uncultured phage cr126_1</name>
    <dbReference type="NCBI Taxonomy" id="2772075"/>
    <lineage>
        <taxon>Viruses</taxon>
        <taxon>Duplodnaviria</taxon>
        <taxon>Heunggongvirae</taxon>
        <taxon>Uroviricota</taxon>
        <taxon>Caudoviricetes</taxon>
        <taxon>Crassvirales</taxon>
        <taxon>Steigviridae</taxon>
        <taxon>Asinivirinae</taxon>
        <taxon>Kolpuevirus</taxon>
        <taxon>Kolpuevirus hominis</taxon>
    </lineage>
</organism>